<gene>
    <name evidence="3" type="ORF">D3W54_04645</name>
</gene>
<keyword evidence="1" id="KW-0560">Oxidoreductase</keyword>
<dbReference type="InterPro" id="IPR036291">
    <property type="entry name" value="NAD(P)-bd_dom_sf"/>
</dbReference>
<keyword evidence="4" id="KW-1185">Reference proteome</keyword>
<name>A0ABQ6VTT6_9PROT</name>
<comment type="caution">
    <text evidence="3">The sequence shown here is derived from an EMBL/GenBank/DDBJ whole genome shotgun (WGS) entry which is preliminary data.</text>
</comment>
<dbReference type="InterPro" id="IPR013149">
    <property type="entry name" value="ADH-like_C"/>
</dbReference>
<dbReference type="InterPro" id="IPR041694">
    <property type="entry name" value="ADH_N_2"/>
</dbReference>
<dbReference type="PANTHER" id="PTHR43205:SF7">
    <property type="entry name" value="PROSTAGLANDIN REDUCTASE 1"/>
    <property type="match status" value="1"/>
</dbReference>
<accession>A0ABQ6VTT6</accession>
<organism evidence="3 4">
    <name type="scientific">Komagataeibacter medellinensis</name>
    <dbReference type="NCBI Taxonomy" id="1177712"/>
    <lineage>
        <taxon>Bacteria</taxon>
        <taxon>Pseudomonadati</taxon>
        <taxon>Pseudomonadota</taxon>
        <taxon>Alphaproteobacteria</taxon>
        <taxon>Acetobacterales</taxon>
        <taxon>Acetobacteraceae</taxon>
        <taxon>Komagataeibacter</taxon>
    </lineage>
</organism>
<dbReference type="Proteomes" id="UP000427842">
    <property type="component" value="Unassembled WGS sequence"/>
</dbReference>
<dbReference type="EMBL" id="QYAZ01000001">
    <property type="protein sequence ID" value="KAB8123611.1"/>
    <property type="molecule type" value="Genomic_DNA"/>
</dbReference>
<dbReference type="PANTHER" id="PTHR43205">
    <property type="entry name" value="PROSTAGLANDIN REDUCTASE"/>
    <property type="match status" value="1"/>
</dbReference>
<dbReference type="Gene3D" id="3.90.180.10">
    <property type="entry name" value="Medium-chain alcohol dehydrogenases, catalytic domain"/>
    <property type="match status" value="1"/>
</dbReference>
<dbReference type="CDD" id="cd05288">
    <property type="entry name" value="PGDH"/>
    <property type="match status" value="1"/>
</dbReference>
<sequence length="346" mass="37814">MGHTSQVYPEQKAKRMSHAWTLVSRPKGAPTMKNFALRDIPDLPLKDGEIRVSNSFFSVDPYMRPRMDEGDSYIAPFKLNEPMTGAAVGRVVETRSECFKVGDRVSHFLGWRDSATLKAEDALPLPDGDLKDEYFLDTLGTIGMTAYFGLFDIAEARPGDVVFVSAAAGAVGSLVVQIAKLRGMTVIGSAGGTEKCDFVRSLGADHVIDYKSPGPFEDKLRATVPDGLDVYFDNVGGEQLDAAMGVAKRNARFAICGMIGMYNSDAPIGFANLFAIISKRLQIRGFINSDFMSRRSECMAQMGYWVSRGLIQSRYTIFDSLDNGPEAFFSLFSGGNTGKVLVRLDA</sequence>
<dbReference type="InterPro" id="IPR045010">
    <property type="entry name" value="MDR_fam"/>
</dbReference>
<proteinExistence type="predicted"/>
<dbReference type="RefSeq" id="WP_153468744.1">
    <property type="nucleotide sequence ID" value="NZ_QYAZ01000001.1"/>
</dbReference>
<reference evidence="3 4" key="1">
    <citation type="submission" date="2018-09" db="EMBL/GenBank/DDBJ databases">
        <title>Genome sequence and characterization of the bcs clusters for the production of nanocellulose from the low pH resistant strain Komagataeibacter medellinensis ID13488.</title>
        <authorList>
            <person name="Hernandez-Arriaga A.M."/>
            <person name="Del Cerro C."/>
            <person name="Urbina L."/>
            <person name="Eceiza A."/>
            <person name="Retegi A."/>
            <person name="Prieto M.A."/>
        </authorList>
    </citation>
    <scope>NUCLEOTIDE SEQUENCE [LARGE SCALE GENOMIC DNA]</scope>
    <source>
        <strain evidence="3 4">ID13488</strain>
    </source>
</reference>
<evidence type="ECO:0000259" key="2">
    <source>
        <dbReference type="SMART" id="SM00829"/>
    </source>
</evidence>
<evidence type="ECO:0000256" key="1">
    <source>
        <dbReference type="ARBA" id="ARBA00023002"/>
    </source>
</evidence>
<protein>
    <submittedName>
        <fullName evidence="3">NADP-dependent oxidoreductase</fullName>
    </submittedName>
</protein>
<feature type="domain" description="Enoyl reductase (ER)" evidence="2">
    <location>
        <begin position="30"/>
        <end position="342"/>
    </location>
</feature>
<dbReference type="Pfam" id="PF16884">
    <property type="entry name" value="ADH_N_2"/>
    <property type="match status" value="1"/>
</dbReference>
<dbReference type="InterPro" id="IPR011032">
    <property type="entry name" value="GroES-like_sf"/>
</dbReference>
<dbReference type="SUPFAM" id="SSF50129">
    <property type="entry name" value="GroES-like"/>
    <property type="match status" value="1"/>
</dbReference>
<evidence type="ECO:0000313" key="3">
    <source>
        <dbReference type="EMBL" id="KAB8123611.1"/>
    </source>
</evidence>
<dbReference type="InterPro" id="IPR020843">
    <property type="entry name" value="ER"/>
</dbReference>
<evidence type="ECO:0000313" key="4">
    <source>
        <dbReference type="Proteomes" id="UP000427842"/>
    </source>
</evidence>
<dbReference type="Gene3D" id="3.40.50.720">
    <property type="entry name" value="NAD(P)-binding Rossmann-like Domain"/>
    <property type="match status" value="1"/>
</dbReference>
<dbReference type="SMART" id="SM00829">
    <property type="entry name" value="PKS_ER"/>
    <property type="match status" value="1"/>
</dbReference>
<dbReference type="Pfam" id="PF00107">
    <property type="entry name" value="ADH_zinc_N"/>
    <property type="match status" value="1"/>
</dbReference>
<dbReference type="SUPFAM" id="SSF51735">
    <property type="entry name" value="NAD(P)-binding Rossmann-fold domains"/>
    <property type="match status" value="1"/>
</dbReference>